<sequence>MRRTRAISGMIVSVIVSAIVLLSRVQGIVVSTRANDQRAAADLSWWKKAVFYQIYPRSFQDSDGDGVGDLRGIISRLDYLKDLGIDCVWLSPICRSPMKDFGYDCSDGEDIDPIFGNLDDFKDLLDEVHNRSLKLIVDFVPGYTSDQHTWFRKSIKRIGKYTDYYVWDDGKLLPNGTRVPINNWLSLFGGSAWEWNDERQQYYYHVFIKEAPEMNHRNENVEWELKSLLRFWLDLGVDGFRADAVPNMVTVANLSWDEPLSGKDVPLYQDDYVIHVYTQHQPELVPIIKGWYDLLDEYTQQDGRERYMVLETYATHEQRNVLYSQGEANPFNFDLLQMSRPPKPQEINRTIMADYNDILPGKWPNFVLGNHDNTRVSKRNGAPYVDVYNMLLLTLWGTPTTYYGEEIGMLQAEVSWNETRDPWGLNYGPDRYQYVSRDPERSPMQWTDGPQAGFTTGNSTWLPLGVNYTVHNVKIQSEGPGQTSLKLYKQLVAIRRNKAFQEGTFKPLLVTDDVYAYVREFGDQRFLVVLNFGKAATVDLSPNDGQAGTAKAVTPSVVGIAQGDTVQLTSLKLGPGDGLILQLTKDQEIIG</sequence>
<protein>
    <recommendedName>
        <fullName evidence="2">Glycosyl hydrolase family 13 catalytic domain-containing protein</fullName>
    </recommendedName>
</protein>
<evidence type="ECO:0000256" key="1">
    <source>
        <dbReference type="ARBA" id="ARBA00023180"/>
    </source>
</evidence>
<evidence type="ECO:0000313" key="4">
    <source>
        <dbReference type="Proteomes" id="UP001497497"/>
    </source>
</evidence>
<gene>
    <name evidence="3" type="ORF">GSLYS_00020286001</name>
</gene>
<dbReference type="PANTHER" id="PTHR10357:SF179">
    <property type="entry name" value="NEUTRAL AND BASIC AMINO ACID TRANSPORT PROTEIN RBAT"/>
    <property type="match status" value="1"/>
</dbReference>
<evidence type="ECO:0000259" key="2">
    <source>
        <dbReference type="SMART" id="SM00642"/>
    </source>
</evidence>
<dbReference type="SMART" id="SM00642">
    <property type="entry name" value="Aamy"/>
    <property type="match status" value="1"/>
</dbReference>
<organism evidence="3 4">
    <name type="scientific">Lymnaea stagnalis</name>
    <name type="common">Great pond snail</name>
    <name type="synonym">Helix stagnalis</name>
    <dbReference type="NCBI Taxonomy" id="6523"/>
    <lineage>
        <taxon>Eukaryota</taxon>
        <taxon>Metazoa</taxon>
        <taxon>Spiralia</taxon>
        <taxon>Lophotrochozoa</taxon>
        <taxon>Mollusca</taxon>
        <taxon>Gastropoda</taxon>
        <taxon>Heterobranchia</taxon>
        <taxon>Euthyneura</taxon>
        <taxon>Panpulmonata</taxon>
        <taxon>Hygrophila</taxon>
        <taxon>Lymnaeoidea</taxon>
        <taxon>Lymnaeidae</taxon>
        <taxon>Lymnaea</taxon>
    </lineage>
</organism>
<dbReference type="Gene3D" id="2.60.40.1180">
    <property type="entry name" value="Golgi alpha-mannosidase II"/>
    <property type="match status" value="1"/>
</dbReference>
<keyword evidence="4" id="KW-1185">Reference proteome</keyword>
<dbReference type="SUPFAM" id="SSF51011">
    <property type="entry name" value="Glycosyl hydrolase domain"/>
    <property type="match status" value="1"/>
</dbReference>
<accession>A0AAV2INU8</accession>
<dbReference type="Gene3D" id="3.90.400.10">
    <property type="entry name" value="Oligo-1,6-glucosidase, Domain 2"/>
    <property type="match status" value="1"/>
</dbReference>
<dbReference type="InterPro" id="IPR045857">
    <property type="entry name" value="O16G_dom_2"/>
</dbReference>
<dbReference type="Gene3D" id="3.20.20.80">
    <property type="entry name" value="Glycosidases"/>
    <property type="match status" value="1"/>
</dbReference>
<dbReference type="InterPro" id="IPR017853">
    <property type="entry name" value="GH"/>
</dbReference>
<dbReference type="Pfam" id="PF00128">
    <property type="entry name" value="Alpha-amylase"/>
    <property type="match status" value="1"/>
</dbReference>
<dbReference type="EMBL" id="CAXITT010000878">
    <property type="protein sequence ID" value="CAL1546909.1"/>
    <property type="molecule type" value="Genomic_DNA"/>
</dbReference>
<dbReference type="SUPFAM" id="SSF51445">
    <property type="entry name" value="(Trans)glycosidases"/>
    <property type="match status" value="1"/>
</dbReference>
<dbReference type="Proteomes" id="UP001497497">
    <property type="component" value="Unassembled WGS sequence"/>
</dbReference>
<dbReference type="InterPro" id="IPR006047">
    <property type="entry name" value="GH13_cat_dom"/>
</dbReference>
<dbReference type="AlphaFoldDB" id="A0AAV2INU8"/>
<dbReference type="PANTHER" id="PTHR10357">
    <property type="entry name" value="ALPHA-AMYLASE FAMILY MEMBER"/>
    <property type="match status" value="1"/>
</dbReference>
<proteinExistence type="predicted"/>
<keyword evidence="1" id="KW-0325">Glycoprotein</keyword>
<dbReference type="InterPro" id="IPR013780">
    <property type="entry name" value="Glyco_hydro_b"/>
</dbReference>
<reference evidence="3 4" key="1">
    <citation type="submission" date="2024-04" db="EMBL/GenBank/DDBJ databases">
        <authorList>
            <consortium name="Genoscope - CEA"/>
            <person name="William W."/>
        </authorList>
    </citation>
    <scope>NUCLEOTIDE SEQUENCE [LARGE SCALE GENOMIC DNA]</scope>
</reference>
<evidence type="ECO:0000313" key="3">
    <source>
        <dbReference type="EMBL" id="CAL1546909.1"/>
    </source>
</evidence>
<dbReference type="FunFam" id="3.90.400.10:FF:000001">
    <property type="entry name" value="Maltase A3, isoform A"/>
    <property type="match status" value="1"/>
</dbReference>
<comment type="caution">
    <text evidence="3">The sequence shown here is derived from an EMBL/GenBank/DDBJ whole genome shotgun (WGS) entry which is preliminary data.</text>
</comment>
<dbReference type="GO" id="GO:0005975">
    <property type="term" value="P:carbohydrate metabolic process"/>
    <property type="evidence" value="ECO:0007669"/>
    <property type="project" value="InterPro"/>
</dbReference>
<name>A0AAV2INU8_LYMST</name>
<feature type="domain" description="Glycosyl hydrolase family 13 catalytic" evidence="2">
    <location>
        <begin position="53"/>
        <end position="441"/>
    </location>
</feature>